<dbReference type="RefSeq" id="XP_022080736.1">
    <property type="nucleotide sequence ID" value="XM_022225044.1"/>
</dbReference>
<dbReference type="OrthoDB" id="551896at2759"/>
<dbReference type="AlphaFoldDB" id="A0A8B7XIW2"/>
<evidence type="ECO:0000256" key="2">
    <source>
        <dbReference type="ARBA" id="ARBA00006948"/>
    </source>
</evidence>
<feature type="transmembrane region" description="Helical" evidence="6">
    <location>
        <begin position="12"/>
        <end position="30"/>
    </location>
</feature>
<dbReference type="PANTHER" id="PTHR16007:SF15">
    <property type="entry name" value="TRANSMEMBRANE PROTEIN 45B"/>
    <property type="match status" value="1"/>
</dbReference>
<evidence type="ECO:0000256" key="5">
    <source>
        <dbReference type="ARBA" id="ARBA00023136"/>
    </source>
</evidence>
<comment type="similarity">
    <text evidence="2">Belongs to the TMEM45 family.</text>
</comment>
<dbReference type="Proteomes" id="UP000694845">
    <property type="component" value="Unplaced"/>
</dbReference>
<accession>A0A8B7XIW2</accession>
<evidence type="ECO:0000256" key="6">
    <source>
        <dbReference type="SAM" id="Phobius"/>
    </source>
</evidence>
<sequence length="288" mass="32954">MGTWPGHALPGAFFILYAIWWMVQFTYEKVALDSGRLQPAGRILRKVHRWPIEGVTIMVAGIIGFIAEMMYPAPKWTLIGADGQFKHSAEWQHCTMYTFFSVYGLVVTLSKTCLPQAERYTKIFGSLAFFIEGMLFYFHTDGRPDLDIRLHFLEVIAIAFCAIFSAVEAWCPKDDRIRVMRYTATLLQGTWFFMVGTVLYWPPSGEQWDMEDHRNMMFITVAFAWHILLDIVVMLIVYGVVRCILRLTGCVGVRYQPMNDGVEAIEFESTKLMDNGQPGHTGSDIESD</sequence>
<feature type="transmembrane region" description="Helical" evidence="6">
    <location>
        <begin position="91"/>
        <end position="109"/>
    </location>
</feature>
<feature type="transmembrane region" description="Helical" evidence="6">
    <location>
        <begin position="50"/>
        <end position="71"/>
    </location>
</feature>
<protein>
    <submittedName>
        <fullName evidence="8 9">Transmembrane protein 45B-like</fullName>
    </submittedName>
</protein>
<evidence type="ECO:0000256" key="4">
    <source>
        <dbReference type="ARBA" id="ARBA00022989"/>
    </source>
</evidence>
<evidence type="ECO:0000256" key="3">
    <source>
        <dbReference type="ARBA" id="ARBA00022692"/>
    </source>
</evidence>
<name>A0A8B7XIW2_ACAPL</name>
<evidence type="ECO:0000313" key="7">
    <source>
        <dbReference type="Proteomes" id="UP000694845"/>
    </source>
</evidence>
<feature type="transmembrane region" description="Helical" evidence="6">
    <location>
        <begin position="150"/>
        <end position="170"/>
    </location>
</feature>
<feature type="transmembrane region" description="Helical" evidence="6">
    <location>
        <begin position="121"/>
        <end position="138"/>
    </location>
</feature>
<evidence type="ECO:0000313" key="8">
    <source>
        <dbReference type="RefSeq" id="XP_022080736.1"/>
    </source>
</evidence>
<evidence type="ECO:0000256" key="1">
    <source>
        <dbReference type="ARBA" id="ARBA00004141"/>
    </source>
</evidence>
<dbReference type="Pfam" id="PF04819">
    <property type="entry name" value="DUF716"/>
    <property type="match status" value="1"/>
</dbReference>
<organism evidence="7 9">
    <name type="scientific">Acanthaster planci</name>
    <name type="common">Crown-of-thorns starfish</name>
    <dbReference type="NCBI Taxonomy" id="133434"/>
    <lineage>
        <taxon>Eukaryota</taxon>
        <taxon>Metazoa</taxon>
        <taxon>Echinodermata</taxon>
        <taxon>Eleutherozoa</taxon>
        <taxon>Asterozoa</taxon>
        <taxon>Asteroidea</taxon>
        <taxon>Valvatacea</taxon>
        <taxon>Valvatida</taxon>
        <taxon>Acanthasteridae</taxon>
        <taxon>Acanthaster</taxon>
    </lineage>
</organism>
<evidence type="ECO:0000313" key="9">
    <source>
        <dbReference type="RefSeq" id="XP_022080738.1"/>
    </source>
</evidence>
<keyword evidence="5 6" id="KW-0472">Membrane</keyword>
<keyword evidence="7" id="KW-1185">Reference proteome</keyword>
<comment type="subcellular location">
    <subcellularLocation>
        <location evidence="1">Membrane</location>
        <topology evidence="1">Multi-pass membrane protein</topology>
    </subcellularLocation>
</comment>
<keyword evidence="4 6" id="KW-1133">Transmembrane helix</keyword>
<feature type="transmembrane region" description="Helical" evidence="6">
    <location>
        <begin position="222"/>
        <end position="245"/>
    </location>
</feature>
<dbReference type="InterPro" id="IPR042127">
    <property type="entry name" value="TMEM45"/>
</dbReference>
<dbReference type="KEGG" id="aplc:110973865"/>
<keyword evidence="3 6" id="KW-0812">Transmembrane</keyword>
<proteinExistence type="inferred from homology"/>
<reference evidence="8 9" key="1">
    <citation type="submission" date="2025-04" db="UniProtKB">
        <authorList>
            <consortium name="RefSeq"/>
        </authorList>
    </citation>
    <scope>IDENTIFICATION</scope>
</reference>
<gene>
    <name evidence="8 9" type="primary">LOC110973865</name>
</gene>
<dbReference type="PANTHER" id="PTHR16007">
    <property type="entry name" value="EPIDIDYMAL MEMBRANE PROTEIN E9-RELATED"/>
    <property type="match status" value="1"/>
</dbReference>
<dbReference type="OMA" id="ELYVISI"/>
<dbReference type="GeneID" id="110973865"/>
<dbReference type="GO" id="GO:0016020">
    <property type="term" value="C:membrane"/>
    <property type="evidence" value="ECO:0007669"/>
    <property type="project" value="UniProtKB-SubCell"/>
</dbReference>
<dbReference type="RefSeq" id="XP_022080738.1">
    <property type="nucleotide sequence ID" value="XM_022225046.1"/>
</dbReference>
<dbReference type="InterPro" id="IPR006904">
    <property type="entry name" value="DUF716"/>
</dbReference>
<feature type="transmembrane region" description="Helical" evidence="6">
    <location>
        <begin position="182"/>
        <end position="202"/>
    </location>
</feature>